<sequence>MINSGHIYLVDTHRKLLHVFPNILFFPVTLLKSTHS</sequence>
<accession>A0A0R3QTV9</accession>
<evidence type="ECO:0000313" key="3">
    <source>
        <dbReference type="WBParaSite" id="BTMF_0001116101-mRNA-1"/>
    </source>
</evidence>
<name>A0A0R3QTV9_9BILA</name>
<dbReference type="EMBL" id="UZAG01016815">
    <property type="protein sequence ID" value="VDO31008.1"/>
    <property type="molecule type" value="Genomic_DNA"/>
</dbReference>
<keyword evidence="2" id="KW-1185">Reference proteome</keyword>
<dbReference type="AlphaFoldDB" id="A0A0R3QTV9"/>
<gene>
    <name evidence="1" type="ORF">BTMF_LOCUS9195</name>
</gene>
<evidence type="ECO:0000313" key="2">
    <source>
        <dbReference type="Proteomes" id="UP000280834"/>
    </source>
</evidence>
<dbReference type="WBParaSite" id="BTMF_0001116101-mRNA-1">
    <property type="protein sequence ID" value="BTMF_0001116101-mRNA-1"/>
    <property type="gene ID" value="BTMF_0001116101"/>
</dbReference>
<reference evidence="1 2" key="2">
    <citation type="submission" date="2018-11" db="EMBL/GenBank/DDBJ databases">
        <authorList>
            <consortium name="Pathogen Informatics"/>
        </authorList>
    </citation>
    <scope>NUCLEOTIDE SEQUENCE [LARGE SCALE GENOMIC DNA]</scope>
</reference>
<organism evidence="3">
    <name type="scientific">Brugia timori</name>
    <dbReference type="NCBI Taxonomy" id="42155"/>
    <lineage>
        <taxon>Eukaryota</taxon>
        <taxon>Metazoa</taxon>
        <taxon>Ecdysozoa</taxon>
        <taxon>Nematoda</taxon>
        <taxon>Chromadorea</taxon>
        <taxon>Rhabditida</taxon>
        <taxon>Spirurina</taxon>
        <taxon>Spiruromorpha</taxon>
        <taxon>Filarioidea</taxon>
        <taxon>Onchocercidae</taxon>
        <taxon>Brugia</taxon>
    </lineage>
</organism>
<evidence type="ECO:0000313" key="1">
    <source>
        <dbReference type="EMBL" id="VDO31008.1"/>
    </source>
</evidence>
<protein>
    <submittedName>
        <fullName evidence="1 3">Uncharacterized protein</fullName>
    </submittedName>
</protein>
<reference evidence="3" key="1">
    <citation type="submission" date="2017-02" db="UniProtKB">
        <authorList>
            <consortium name="WormBaseParasite"/>
        </authorList>
    </citation>
    <scope>IDENTIFICATION</scope>
</reference>
<dbReference type="Proteomes" id="UP000280834">
    <property type="component" value="Unassembled WGS sequence"/>
</dbReference>
<proteinExistence type="predicted"/>